<evidence type="ECO:0000256" key="4">
    <source>
        <dbReference type="ARBA" id="ARBA00022840"/>
    </source>
</evidence>
<dbReference type="Gene3D" id="1.10.10.10">
    <property type="entry name" value="Winged helix-like DNA-binding domain superfamily/Winged helix DNA-binding domain"/>
    <property type="match status" value="1"/>
</dbReference>
<comment type="catalytic activity">
    <reaction evidence="9">
        <text>ATP + H2O = ADP + phosphate + H(+)</text>
        <dbReference type="Rhea" id="RHEA:13065"/>
        <dbReference type="ChEBI" id="CHEBI:15377"/>
        <dbReference type="ChEBI" id="CHEBI:15378"/>
        <dbReference type="ChEBI" id="CHEBI:30616"/>
        <dbReference type="ChEBI" id="CHEBI:43474"/>
        <dbReference type="ChEBI" id="CHEBI:456216"/>
        <dbReference type="EC" id="5.6.2.4"/>
    </reaction>
</comment>
<dbReference type="InterPro" id="IPR052247">
    <property type="entry name" value="Meiotic_Crossover_Helicase"/>
</dbReference>
<evidence type="ECO:0000256" key="10">
    <source>
        <dbReference type="SAM" id="MobiDB-lite"/>
    </source>
</evidence>
<proteinExistence type="predicted"/>
<dbReference type="SUPFAM" id="SSF46785">
    <property type="entry name" value="Winged helix' DNA-binding domain"/>
    <property type="match status" value="1"/>
</dbReference>
<evidence type="ECO:0000313" key="12">
    <source>
        <dbReference type="EMBL" id="KYB25989.1"/>
    </source>
</evidence>
<keyword evidence="4" id="KW-0067">ATP-binding</keyword>
<dbReference type="InParanoid" id="A0A139WDG2"/>
<organism evidence="12 13">
    <name type="scientific">Tribolium castaneum</name>
    <name type="common">Red flour beetle</name>
    <dbReference type="NCBI Taxonomy" id="7070"/>
    <lineage>
        <taxon>Eukaryota</taxon>
        <taxon>Metazoa</taxon>
        <taxon>Ecdysozoa</taxon>
        <taxon>Arthropoda</taxon>
        <taxon>Hexapoda</taxon>
        <taxon>Insecta</taxon>
        <taxon>Pterygota</taxon>
        <taxon>Neoptera</taxon>
        <taxon>Endopterygota</taxon>
        <taxon>Coleoptera</taxon>
        <taxon>Polyphaga</taxon>
        <taxon>Cucujiformia</taxon>
        <taxon>Tenebrionidae</taxon>
        <taxon>Tenebrionidae incertae sedis</taxon>
        <taxon>Tribolium</taxon>
    </lineage>
</organism>
<comment type="catalytic activity">
    <reaction evidence="7">
        <text>Couples ATP hydrolysis with the unwinding of duplex DNA by translocating in the 3'-5' direction.</text>
        <dbReference type="EC" id="5.6.2.4"/>
    </reaction>
</comment>
<feature type="region of interest" description="Disordered" evidence="10">
    <location>
        <begin position="600"/>
        <end position="633"/>
    </location>
</feature>
<evidence type="ECO:0000256" key="3">
    <source>
        <dbReference type="ARBA" id="ARBA00022806"/>
    </source>
</evidence>
<gene>
    <name evidence="12" type="primary">AUGUSTUS-3.0.2_34020</name>
    <name evidence="12" type="ORF">TcasGA2_TC034020</name>
</gene>
<dbReference type="GO" id="GO:0005524">
    <property type="term" value="F:ATP binding"/>
    <property type="evidence" value="ECO:0007669"/>
    <property type="project" value="UniProtKB-KW"/>
</dbReference>
<dbReference type="InterPro" id="IPR004179">
    <property type="entry name" value="Sec63-dom"/>
</dbReference>
<sequence>MIGGLEPIESNLHRHLIEHLNAEVVLQTITGLEVALRWLTSTFLYIRAKKNPRHYGLPPSSDPAAVDRRLLEMCQIELNKLIKAGMLTIDQDVLLKATPVGAAMAKYYLAFETMKLFTQINGGEILQQILHLISKCSEFSEMYLRVNDKKCLNLLNKCRNRQTIRFPLNGKIKTLDMKINCIIQAVLGCLDICDHSILSETLKIMRNGERIVKCLIEYLESKEKCFQALLSTIILAKCFHVKLWENSPFVSKQLPGIGNVMSSQLVNAGKTSFQLISECEAREIELLINKKPPAGNKILEQIQHLPKYEMELQVHSNTQIKLAISLMNAQDLETKCTVNRNSLMYLLVGDSSNNILLYEKYSHSYFIENPDVVRFVDLHEKNLDVIEAHFISEDWVGIDCTAKYETAQVVRKPEPKTLKKNTEDPTYMQTFIDMYMKCKKNIEPPNPAKKAKIETNEDRNANKIIIHSDISLNNNNTSEEKIVNNSVFRPSPAPEDKIEKIPVLVASRYDLSPSRDKNELNVNNDYQISLKPECEDAKSIVKKFYYTPKKLSHKKEFSWNESEDKPKSTTKITWRSPLTYSPSVKFSPKIGYNRPNENECLSTSRASSSSTNQNIETMSNKTQKSNFANSRTPVKLNSSQQKVVFPLTDKDCANLSMEENSRRNDILEKVGDFASISLFGLVSPTKRQEKFSQIQTPNQYYNQLLSQSEKTESTPKKNKIFEKPKLVENVVKEVCDRSRYFENDSNFCLTPRRNNGARNSENLEYTTTMTESGEKNNTENMNIFEDPFNDSLESALMKFDCGPPSELESDKSNSFDKEGLFENEAKEVRHPFDCREPSPPEMLRKNTNQICRSRFFQPMAEPSHYQNRSDDSFLTQKSHPYPYQSRAPAHMFPISNGRGFETPNDFYKMMCEERPINRHYVDLGQNPYLNISQDFPDRREHYNSQRHLFDGTPRCYPRGHMDDCDGYAYIRRNMDRDYDPFDYRNNPQYYKPVPNIDFYERSQRSFARNRENIPFQDFDLDRSNSYYDESHLPLSYPELPSSQMSRREYYMPSNSFNDVYNNKQLIMQRFLNCVGSDQEKRVNYFP</sequence>
<dbReference type="FunFam" id="1.10.10.10:FF:000012">
    <property type="entry name" value="U5 small nuclear ribonucleoprotein helicase"/>
    <property type="match status" value="1"/>
</dbReference>
<evidence type="ECO:0000256" key="2">
    <source>
        <dbReference type="ARBA" id="ARBA00022801"/>
    </source>
</evidence>
<dbReference type="AlphaFoldDB" id="A0A139WDG2"/>
<dbReference type="Pfam" id="PF23445">
    <property type="entry name" value="WHD_SNRNP200"/>
    <property type="match status" value="1"/>
</dbReference>
<dbReference type="STRING" id="7070.A0A139WDG2"/>
<protein>
    <recommendedName>
        <fullName evidence="8">DNA 3'-5' helicase</fullName>
        <ecNumber evidence="8">5.6.2.4</ecNumber>
    </recommendedName>
</protein>
<dbReference type="Proteomes" id="UP000007266">
    <property type="component" value="Linkage group 8"/>
</dbReference>
<dbReference type="EC" id="5.6.2.4" evidence="8"/>
<dbReference type="GO" id="GO:0051321">
    <property type="term" value="P:meiotic cell cycle"/>
    <property type="evidence" value="ECO:0007669"/>
    <property type="project" value="UniProtKB-KW"/>
</dbReference>
<keyword evidence="1" id="KW-0547">Nucleotide-binding</keyword>
<dbReference type="InterPro" id="IPR057842">
    <property type="entry name" value="WH_MER3"/>
</dbReference>
<evidence type="ECO:0000313" key="13">
    <source>
        <dbReference type="Proteomes" id="UP000007266"/>
    </source>
</evidence>
<accession>A0A139WDG2</accession>
<reference evidence="12 13" key="2">
    <citation type="journal article" date="2010" name="Nucleic Acids Res.">
        <title>BeetleBase in 2010: revisions to provide comprehensive genomic information for Tribolium castaneum.</title>
        <authorList>
            <person name="Kim H.S."/>
            <person name="Murphy T."/>
            <person name="Xia J."/>
            <person name="Caragea D."/>
            <person name="Park Y."/>
            <person name="Beeman R.W."/>
            <person name="Lorenzen M.D."/>
            <person name="Butcher S."/>
            <person name="Manak J.R."/>
            <person name="Brown S.J."/>
        </authorList>
    </citation>
    <scope>GENOME REANNOTATION</scope>
    <source>
        <strain evidence="12 13">Georgia GA2</strain>
    </source>
</reference>
<dbReference type="InterPro" id="IPR036390">
    <property type="entry name" value="WH_DNA-bd_sf"/>
</dbReference>
<dbReference type="GO" id="GO:0016787">
    <property type="term" value="F:hydrolase activity"/>
    <property type="evidence" value="ECO:0007669"/>
    <property type="project" value="UniProtKB-KW"/>
</dbReference>
<dbReference type="PANTHER" id="PTHR47835">
    <property type="entry name" value="HFM1, ATP DEPENDENT DNA HELICASE HOMOLOG"/>
    <property type="match status" value="1"/>
</dbReference>
<feature type="domain" description="SEC63" evidence="11">
    <location>
        <begin position="97"/>
        <end position="406"/>
    </location>
</feature>
<evidence type="ECO:0000259" key="11">
    <source>
        <dbReference type="SMART" id="SM00973"/>
    </source>
</evidence>
<reference evidence="12 13" key="1">
    <citation type="journal article" date="2008" name="Nature">
        <title>The genome of the model beetle and pest Tribolium castaneum.</title>
        <authorList>
            <consortium name="Tribolium Genome Sequencing Consortium"/>
            <person name="Richards S."/>
            <person name="Gibbs R.A."/>
            <person name="Weinstock G.M."/>
            <person name="Brown S.J."/>
            <person name="Denell R."/>
            <person name="Beeman R.W."/>
            <person name="Gibbs R."/>
            <person name="Beeman R.W."/>
            <person name="Brown S.J."/>
            <person name="Bucher G."/>
            <person name="Friedrich M."/>
            <person name="Grimmelikhuijzen C.J."/>
            <person name="Klingler M."/>
            <person name="Lorenzen M."/>
            <person name="Richards S."/>
            <person name="Roth S."/>
            <person name="Schroder R."/>
            <person name="Tautz D."/>
            <person name="Zdobnov E.M."/>
            <person name="Muzny D."/>
            <person name="Gibbs R.A."/>
            <person name="Weinstock G.M."/>
            <person name="Attaway T."/>
            <person name="Bell S."/>
            <person name="Buhay C.J."/>
            <person name="Chandrabose M.N."/>
            <person name="Chavez D."/>
            <person name="Clerk-Blankenburg K.P."/>
            <person name="Cree A."/>
            <person name="Dao M."/>
            <person name="Davis C."/>
            <person name="Chacko J."/>
            <person name="Dinh H."/>
            <person name="Dugan-Rocha S."/>
            <person name="Fowler G."/>
            <person name="Garner T.T."/>
            <person name="Garnes J."/>
            <person name="Gnirke A."/>
            <person name="Hawes A."/>
            <person name="Hernandez J."/>
            <person name="Hines S."/>
            <person name="Holder M."/>
            <person name="Hume J."/>
            <person name="Jhangiani S.N."/>
            <person name="Joshi V."/>
            <person name="Khan Z.M."/>
            <person name="Jackson L."/>
            <person name="Kovar C."/>
            <person name="Kowis A."/>
            <person name="Lee S."/>
            <person name="Lewis L.R."/>
            <person name="Margolis J."/>
            <person name="Morgan M."/>
            <person name="Nazareth L.V."/>
            <person name="Nguyen N."/>
            <person name="Okwuonu G."/>
            <person name="Parker D."/>
            <person name="Richards S."/>
            <person name="Ruiz S.J."/>
            <person name="Santibanez J."/>
            <person name="Savard J."/>
            <person name="Scherer S.E."/>
            <person name="Schneider B."/>
            <person name="Sodergren E."/>
            <person name="Tautz D."/>
            <person name="Vattahil S."/>
            <person name="Villasana D."/>
            <person name="White C.S."/>
            <person name="Wright R."/>
            <person name="Park Y."/>
            <person name="Beeman R.W."/>
            <person name="Lord J."/>
            <person name="Oppert B."/>
            <person name="Lorenzen M."/>
            <person name="Brown S."/>
            <person name="Wang L."/>
            <person name="Savard J."/>
            <person name="Tautz D."/>
            <person name="Richards S."/>
            <person name="Weinstock G."/>
            <person name="Gibbs R.A."/>
            <person name="Liu Y."/>
            <person name="Worley K."/>
            <person name="Weinstock G."/>
            <person name="Elsik C.G."/>
            <person name="Reese J.T."/>
            <person name="Elhaik E."/>
            <person name="Landan G."/>
            <person name="Graur D."/>
            <person name="Arensburger P."/>
            <person name="Atkinson P."/>
            <person name="Beeman R.W."/>
            <person name="Beidler J."/>
            <person name="Brown S.J."/>
            <person name="Demuth J.P."/>
            <person name="Drury D.W."/>
            <person name="Du Y.Z."/>
            <person name="Fujiwara H."/>
            <person name="Lorenzen M."/>
            <person name="Maselli V."/>
            <person name="Osanai M."/>
            <person name="Park Y."/>
            <person name="Robertson H.M."/>
            <person name="Tu Z."/>
            <person name="Wang J.J."/>
            <person name="Wang S."/>
            <person name="Richards S."/>
            <person name="Song H."/>
            <person name="Zhang L."/>
            <person name="Sodergren E."/>
            <person name="Werner D."/>
            <person name="Stanke M."/>
            <person name="Morgenstern B."/>
            <person name="Solovyev V."/>
            <person name="Kosarev P."/>
            <person name="Brown G."/>
            <person name="Chen H.C."/>
            <person name="Ermolaeva O."/>
            <person name="Hlavina W."/>
            <person name="Kapustin Y."/>
            <person name="Kiryutin B."/>
            <person name="Kitts P."/>
            <person name="Maglott D."/>
            <person name="Pruitt K."/>
            <person name="Sapojnikov V."/>
            <person name="Souvorov A."/>
            <person name="Mackey A.J."/>
            <person name="Waterhouse R.M."/>
            <person name="Wyder S."/>
            <person name="Zdobnov E.M."/>
            <person name="Zdobnov E.M."/>
            <person name="Wyder S."/>
            <person name="Kriventseva E.V."/>
            <person name="Kadowaki T."/>
            <person name="Bork P."/>
            <person name="Aranda M."/>
            <person name="Bao R."/>
            <person name="Beermann A."/>
            <person name="Berns N."/>
            <person name="Bolognesi R."/>
            <person name="Bonneton F."/>
            <person name="Bopp D."/>
            <person name="Brown S.J."/>
            <person name="Bucher G."/>
            <person name="Butts T."/>
            <person name="Chaumot A."/>
            <person name="Denell R.E."/>
            <person name="Ferrier D.E."/>
            <person name="Friedrich M."/>
            <person name="Gordon C.M."/>
            <person name="Jindra M."/>
            <person name="Klingler M."/>
            <person name="Lan Q."/>
            <person name="Lattorff H.M."/>
            <person name="Laudet V."/>
            <person name="von Levetsow C."/>
            <person name="Liu Z."/>
            <person name="Lutz R."/>
            <person name="Lynch J.A."/>
            <person name="da Fonseca R.N."/>
            <person name="Posnien N."/>
            <person name="Reuter R."/>
            <person name="Roth S."/>
            <person name="Savard J."/>
            <person name="Schinko J.B."/>
            <person name="Schmitt C."/>
            <person name="Schoppmeier M."/>
            <person name="Schroder R."/>
            <person name="Shippy T.D."/>
            <person name="Simonnet F."/>
            <person name="Marques-Souza H."/>
            <person name="Tautz D."/>
            <person name="Tomoyasu Y."/>
            <person name="Trauner J."/>
            <person name="Van der Zee M."/>
            <person name="Vervoort M."/>
            <person name="Wittkopp N."/>
            <person name="Wimmer E.A."/>
            <person name="Yang X."/>
            <person name="Jones A.K."/>
            <person name="Sattelle D.B."/>
            <person name="Ebert P.R."/>
            <person name="Nelson D."/>
            <person name="Scott J.G."/>
            <person name="Beeman R.W."/>
            <person name="Muthukrishnan S."/>
            <person name="Kramer K.J."/>
            <person name="Arakane Y."/>
            <person name="Beeman R.W."/>
            <person name="Zhu Q."/>
            <person name="Hogenkamp D."/>
            <person name="Dixit R."/>
            <person name="Oppert B."/>
            <person name="Jiang H."/>
            <person name="Zou Z."/>
            <person name="Marshall J."/>
            <person name="Elpidina E."/>
            <person name="Vinokurov K."/>
            <person name="Oppert C."/>
            <person name="Zou Z."/>
            <person name="Evans J."/>
            <person name="Lu Z."/>
            <person name="Zhao P."/>
            <person name="Sumathipala N."/>
            <person name="Altincicek B."/>
            <person name="Vilcinskas A."/>
            <person name="Williams M."/>
            <person name="Hultmark D."/>
            <person name="Hetru C."/>
            <person name="Jiang H."/>
            <person name="Grimmelikhuijzen C.J."/>
            <person name="Hauser F."/>
            <person name="Cazzamali G."/>
            <person name="Williamson M."/>
            <person name="Park Y."/>
            <person name="Li B."/>
            <person name="Tanaka Y."/>
            <person name="Predel R."/>
            <person name="Neupert S."/>
            <person name="Schachtner J."/>
            <person name="Verleyen P."/>
            <person name="Raible F."/>
            <person name="Bork P."/>
            <person name="Friedrich M."/>
            <person name="Walden K.K."/>
            <person name="Robertson H.M."/>
            <person name="Angeli S."/>
            <person name="Foret S."/>
            <person name="Bucher G."/>
            <person name="Schuetz S."/>
            <person name="Maleszka R."/>
            <person name="Wimmer E.A."/>
            <person name="Beeman R.W."/>
            <person name="Lorenzen M."/>
            <person name="Tomoyasu Y."/>
            <person name="Miller S.C."/>
            <person name="Grossmann D."/>
            <person name="Bucher G."/>
        </authorList>
    </citation>
    <scope>NUCLEOTIDE SEQUENCE [LARGE SCALE GENOMIC DNA]</scope>
    <source>
        <strain evidence="12 13">Georgia GA2</strain>
    </source>
</reference>
<keyword evidence="6" id="KW-0469">Meiosis</keyword>
<feature type="compositionally biased region" description="Polar residues" evidence="10">
    <location>
        <begin position="612"/>
        <end position="633"/>
    </location>
</feature>
<keyword evidence="13" id="KW-1185">Reference proteome</keyword>
<dbReference type="GO" id="GO:0043138">
    <property type="term" value="F:3'-5' DNA helicase activity"/>
    <property type="evidence" value="ECO:0007669"/>
    <property type="project" value="UniProtKB-EC"/>
</dbReference>
<evidence type="ECO:0000256" key="7">
    <source>
        <dbReference type="ARBA" id="ARBA00034617"/>
    </source>
</evidence>
<evidence type="ECO:0000256" key="6">
    <source>
        <dbReference type="ARBA" id="ARBA00023254"/>
    </source>
</evidence>
<evidence type="ECO:0000256" key="9">
    <source>
        <dbReference type="ARBA" id="ARBA00048988"/>
    </source>
</evidence>
<name>A0A139WDG2_TRICA</name>
<keyword evidence="2" id="KW-0378">Hydrolase</keyword>
<keyword evidence="3" id="KW-0347">Helicase</keyword>
<dbReference type="SUPFAM" id="SSF158702">
    <property type="entry name" value="Sec63 N-terminal domain-like"/>
    <property type="match status" value="1"/>
</dbReference>
<keyword evidence="5" id="KW-0413">Isomerase</keyword>
<feature type="compositionally biased region" description="Low complexity" evidence="10">
    <location>
        <begin position="602"/>
        <end position="611"/>
    </location>
</feature>
<dbReference type="SMART" id="SM00973">
    <property type="entry name" value="Sec63"/>
    <property type="match status" value="1"/>
</dbReference>
<evidence type="ECO:0000256" key="5">
    <source>
        <dbReference type="ARBA" id="ARBA00023235"/>
    </source>
</evidence>
<dbReference type="InterPro" id="IPR036388">
    <property type="entry name" value="WH-like_DNA-bd_sf"/>
</dbReference>
<evidence type="ECO:0000256" key="1">
    <source>
        <dbReference type="ARBA" id="ARBA00022741"/>
    </source>
</evidence>
<dbReference type="PANTHER" id="PTHR47835:SF3">
    <property type="entry name" value="HELICASE FOR MEIOSIS 1"/>
    <property type="match status" value="1"/>
</dbReference>
<dbReference type="Gene3D" id="1.10.3380.10">
    <property type="entry name" value="Sec63 N-terminal domain-like domain"/>
    <property type="match status" value="1"/>
</dbReference>
<evidence type="ECO:0000256" key="8">
    <source>
        <dbReference type="ARBA" id="ARBA00034808"/>
    </source>
</evidence>
<dbReference type="EMBL" id="KQ971358">
    <property type="protein sequence ID" value="KYB25989.1"/>
    <property type="molecule type" value="Genomic_DNA"/>
</dbReference>
<dbReference type="Pfam" id="PF02889">
    <property type="entry name" value="Sec63"/>
    <property type="match status" value="1"/>
</dbReference>